<accession>A0A7X0SHG0</accession>
<dbReference type="Gene3D" id="1.50.10.10">
    <property type="match status" value="1"/>
</dbReference>
<dbReference type="AlphaFoldDB" id="A0A7X0SHG0"/>
<reference evidence="4 5" key="1">
    <citation type="submission" date="2020-08" db="EMBL/GenBank/DDBJ databases">
        <title>Cohnella phylogeny.</title>
        <authorList>
            <person name="Dunlap C."/>
        </authorList>
    </citation>
    <scope>NUCLEOTIDE SEQUENCE [LARGE SCALE GENOMIC DNA]</scope>
    <source>
        <strain evidence="4 5">CBP 2801</strain>
    </source>
</reference>
<evidence type="ECO:0000256" key="2">
    <source>
        <dbReference type="ARBA" id="ARBA00022801"/>
    </source>
</evidence>
<gene>
    <name evidence="4" type="ORF">H7C18_03830</name>
</gene>
<dbReference type="GO" id="GO:0045493">
    <property type="term" value="P:xylan catabolic process"/>
    <property type="evidence" value="ECO:0007669"/>
    <property type="project" value="UniProtKB-KW"/>
</dbReference>
<dbReference type="SUPFAM" id="SSF48208">
    <property type="entry name" value="Six-hairpin glycosidases"/>
    <property type="match status" value="1"/>
</dbReference>
<dbReference type="EMBL" id="JACJVO010000004">
    <property type="protein sequence ID" value="MBB6730018.1"/>
    <property type="molecule type" value="Genomic_DNA"/>
</dbReference>
<evidence type="ECO:0000256" key="3">
    <source>
        <dbReference type="ARBA" id="ARBA00023295"/>
    </source>
</evidence>
<dbReference type="PRINTS" id="PR00735">
    <property type="entry name" value="GLHYDRLASE8"/>
</dbReference>
<keyword evidence="4" id="KW-0624">Polysaccharide degradation</keyword>
<name>A0A7X0SHG0_9BACL</name>
<evidence type="ECO:0000313" key="5">
    <source>
        <dbReference type="Proteomes" id="UP000564644"/>
    </source>
</evidence>
<keyword evidence="2 4" id="KW-0378">Hydrolase</keyword>
<dbReference type="Proteomes" id="UP000564644">
    <property type="component" value="Unassembled WGS sequence"/>
</dbReference>
<organism evidence="4 5">
    <name type="scientific">Cohnella zeiphila</name>
    <dbReference type="NCBI Taxonomy" id="2761120"/>
    <lineage>
        <taxon>Bacteria</taxon>
        <taxon>Bacillati</taxon>
        <taxon>Bacillota</taxon>
        <taxon>Bacilli</taxon>
        <taxon>Bacillales</taxon>
        <taxon>Paenibacillaceae</taxon>
        <taxon>Cohnella</taxon>
    </lineage>
</organism>
<keyword evidence="5" id="KW-1185">Reference proteome</keyword>
<dbReference type="InterPro" id="IPR002037">
    <property type="entry name" value="Glyco_hydro_8"/>
</dbReference>
<evidence type="ECO:0000256" key="1">
    <source>
        <dbReference type="ARBA" id="ARBA00009209"/>
    </source>
</evidence>
<comment type="caution">
    <text evidence="4">The sequence shown here is derived from an EMBL/GenBank/DDBJ whole genome shotgun (WGS) entry which is preliminary data.</text>
</comment>
<keyword evidence="4" id="KW-0858">Xylan degradation</keyword>
<evidence type="ECO:0000313" key="4">
    <source>
        <dbReference type="EMBL" id="MBB6730018.1"/>
    </source>
</evidence>
<dbReference type="GO" id="GO:0004553">
    <property type="term" value="F:hydrolase activity, hydrolyzing O-glycosyl compounds"/>
    <property type="evidence" value="ECO:0007669"/>
    <property type="project" value="InterPro"/>
</dbReference>
<dbReference type="Pfam" id="PF01270">
    <property type="entry name" value="Glyco_hydro_8"/>
    <property type="match status" value="1"/>
</dbReference>
<sequence length="387" mass="44446">MATEGTPGAFYTGTYRNVFRELGYSDADIAARIEDTWHQLFEGDEETRIYYEAEPDMGYLLDTGNLDVRTEGMSYGMMMAVQLDRRDVFDRIWRWTRKYMYMTEGENAGYFAWSCDPDGTRRSNGPAPDGEEFFAMALLFASHRWGDGAEPLDYGRQARQLLRDCLHKGENGDGHSMWNPDNKLIKFIPNCEFSDPSYHLPHFYELFALWADPADRAFWREAAAASRAYLHKSCHPRTGLAPEYAFYDGTPNDERGYGKFFSDSYRVAANLGLDWEWFRADPWQCEAAERIQAFFADKEPADYRRYTIAGEPFDELSLHPVGLLATNAAASLAASGPAAEATVRRFWNTPVRTGVRRYYDNCLYLFAMLALSGRYRIWKPETQDTGE</sequence>
<comment type="similarity">
    <text evidence="1">Belongs to the glycosyl hydrolase 8 (cellulase D) family.</text>
</comment>
<proteinExistence type="inferred from homology"/>
<keyword evidence="3 4" id="KW-0326">Glycosidase</keyword>
<dbReference type="InterPro" id="IPR012341">
    <property type="entry name" value="6hp_glycosidase-like_sf"/>
</dbReference>
<keyword evidence="4" id="KW-0119">Carbohydrate metabolism</keyword>
<protein>
    <submittedName>
        <fullName evidence="4">Xylanase</fullName>
    </submittedName>
</protein>
<dbReference type="InterPro" id="IPR008928">
    <property type="entry name" value="6-hairpin_glycosidase_sf"/>
</dbReference>